<dbReference type="Gene3D" id="2.20.25.240">
    <property type="match status" value="1"/>
</dbReference>
<dbReference type="AlphaFoldDB" id="A0AA39FHR4"/>
<dbReference type="Proteomes" id="UP001168990">
    <property type="component" value="Unassembled WGS sequence"/>
</dbReference>
<keyword evidence="1" id="KW-0479">Metal-binding</keyword>
<protein>
    <recommendedName>
        <fullName evidence="5">FLYWCH-type domain-containing protein</fullName>
    </recommendedName>
</protein>
<gene>
    <name evidence="6" type="ORF">PV328_010400</name>
</gene>
<name>A0AA39FHR4_9HYME</name>
<evidence type="ECO:0000256" key="1">
    <source>
        <dbReference type="ARBA" id="ARBA00022723"/>
    </source>
</evidence>
<evidence type="ECO:0000313" key="7">
    <source>
        <dbReference type="Proteomes" id="UP001168990"/>
    </source>
</evidence>
<dbReference type="GO" id="GO:0008270">
    <property type="term" value="F:zinc ion binding"/>
    <property type="evidence" value="ECO:0007669"/>
    <property type="project" value="UniProtKB-KW"/>
</dbReference>
<organism evidence="6 7">
    <name type="scientific">Microctonus aethiopoides</name>
    <dbReference type="NCBI Taxonomy" id="144406"/>
    <lineage>
        <taxon>Eukaryota</taxon>
        <taxon>Metazoa</taxon>
        <taxon>Ecdysozoa</taxon>
        <taxon>Arthropoda</taxon>
        <taxon>Hexapoda</taxon>
        <taxon>Insecta</taxon>
        <taxon>Pterygota</taxon>
        <taxon>Neoptera</taxon>
        <taxon>Endopterygota</taxon>
        <taxon>Hymenoptera</taxon>
        <taxon>Apocrita</taxon>
        <taxon>Ichneumonoidea</taxon>
        <taxon>Braconidae</taxon>
        <taxon>Euphorinae</taxon>
        <taxon>Microctonus</taxon>
    </lineage>
</organism>
<comment type="caution">
    <text evidence="6">The sequence shown here is derived from an EMBL/GenBank/DDBJ whole genome shotgun (WGS) entry which is preliminary data.</text>
</comment>
<evidence type="ECO:0000313" key="6">
    <source>
        <dbReference type="EMBL" id="KAK0169758.1"/>
    </source>
</evidence>
<evidence type="ECO:0000256" key="2">
    <source>
        <dbReference type="ARBA" id="ARBA00022771"/>
    </source>
</evidence>
<proteinExistence type="predicted"/>
<evidence type="ECO:0000259" key="5">
    <source>
        <dbReference type="Pfam" id="PF04500"/>
    </source>
</evidence>
<feature type="region of interest" description="Disordered" evidence="4">
    <location>
        <begin position="96"/>
        <end position="118"/>
    </location>
</feature>
<keyword evidence="3" id="KW-0862">Zinc</keyword>
<reference evidence="6" key="1">
    <citation type="journal article" date="2023" name="bioRxiv">
        <title>Scaffold-level genome assemblies of two parasitoid biocontrol wasps reveal the parthenogenesis mechanism and an associated novel virus.</title>
        <authorList>
            <person name="Inwood S."/>
            <person name="Skelly J."/>
            <person name="Guhlin J."/>
            <person name="Harrop T."/>
            <person name="Goldson S."/>
            <person name="Dearden P."/>
        </authorList>
    </citation>
    <scope>NUCLEOTIDE SEQUENCE</scope>
    <source>
        <strain evidence="6">Irish</strain>
        <tissue evidence="6">Whole body</tissue>
    </source>
</reference>
<keyword evidence="7" id="KW-1185">Reference proteome</keyword>
<sequence>MEKFVSLSERGKSVLVVDSVKFTKHRTLASGEISWRCADRPCKAKVYTMGPDDIITRNKMQHNHEKNVTKINRQMISATVKHEAIEQICENRAGHASIPAGRMQQKGDKVTNNLDSKA</sequence>
<evidence type="ECO:0000256" key="3">
    <source>
        <dbReference type="ARBA" id="ARBA00022833"/>
    </source>
</evidence>
<accession>A0AA39FHR4</accession>
<keyword evidence="2" id="KW-0863">Zinc-finger</keyword>
<dbReference type="Pfam" id="PF04500">
    <property type="entry name" value="FLYWCH"/>
    <property type="match status" value="1"/>
</dbReference>
<feature type="domain" description="FLYWCH-type" evidence="5">
    <location>
        <begin position="8"/>
        <end position="64"/>
    </location>
</feature>
<evidence type="ECO:0000256" key="4">
    <source>
        <dbReference type="SAM" id="MobiDB-lite"/>
    </source>
</evidence>
<dbReference type="EMBL" id="JAQQBS010000004">
    <property type="protein sequence ID" value="KAK0169758.1"/>
    <property type="molecule type" value="Genomic_DNA"/>
</dbReference>
<dbReference type="InterPro" id="IPR007588">
    <property type="entry name" value="Znf_FLYWCH"/>
</dbReference>
<reference evidence="6" key="2">
    <citation type="submission" date="2023-03" db="EMBL/GenBank/DDBJ databases">
        <authorList>
            <person name="Inwood S.N."/>
            <person name="Skelly J.G."/>
            <person name="Guhlin J."/>
            <person name="Harrop T.W.R."/>
            <person name="Goldson S.G."/>
            <person name="Dearden P.K."/>
        </authorList>
    </citation>
    <scope>NUCLEOTIDE SEQUENCE</scope>
    <source>
        <strain evidence="6">Irish</strain>
        <tissue evidence="6">Whole body</tissue>
    </source>
</reference>